<dbReference type="PIRSF" id="PIRSF001399">
    <property type="entry name" value="DHquinase_II"/>
    <property type="match status" value="1"/>
</dbReference>
<dbReference type="InterPro" id="IPR018509">
    <property type="entry name" value="DHquinase_II_CS"/>
</dbReference>
<dbReference type="Gene3D" id="3.40.50.9100">
    <property type="entry name" value="Dehydroquinase, class II"/>
    <property type="match status" value="1"/>
</dbReference>
<dbReference type="EC" id="4.2.1.10" evidence="1"/>
<dbReference type="CDD" id="cd00466">
    <property type="entry name" value="DHQase_II"/>
    <property type="match status" value="1"/>
</dbReference>
<dbReference type="SUPFAM" id="SSF52304">
    <property type="entry name" value="Type II 3-dehydroquinate dehydratase"/>
    <property type="match status" value="1"/>
</dbReference>
<dbReference type="NCBIfam" id="TIGR01088">
    <property type="entry name" value="aroQ"/>
    <property type="match status" value="1"/>
</dbReference>
<evidence type="ECO:0000256" key="2">
    <source>
        <dbReference type="ARBA" id="ARBA00023239"/>
    </source>
</evidence>
<evidence type="ECO:0000256" key="1">
    <source>
        <dbReference type="ARBA" id="ARBA00012060"/>
    </source>
</evidence>
<dbReference type="GO" id="GO:0019631">
    <property type="term" value="P:quinate catabolic process"/>
    <property type="evidence" value="ECO:0007669"/>
    <property type="project" value="TreeGrafter"/>
</dbReference>
<dbReference type="Pfam" id="PF01220">
    <property type="entry name" value="DHquinase_II"/>
    <property type="match status" value="1"/>
</dbReference>
<dbReference type="AlphaFoldDB" id="A0A383D208"/>
<gene>
    <name evidence="3" type="ORF">METZ01_LOCUS491147</name>
</gene>
<dbReference type="InterPro" id="IPR036441">
    <property type="entry name" value="DHquinase_II_sf"/>
</dbReference>
<dbReference type="InterPro" id="IPR001874">
    <property type="entry name" value="DHquinase_II"/>
</dbReference>
<protein>
    <recommendedName>
        <fullName evidence="1">3-dehydroquinate dehydratase</fullName>
        <ecNumber evidence="1">4.2.1.10</ecNumber>
    </recommendedName>
</protein>
<dbReference type="GO" id="GO:0003855">
    <property type="term" value="F:3-dehydroquinate dehydratase activity"/>
    <property type="evidence" value="ECO:0007669"/>
    <property type="project" value="UniProtKB-EC"/>
</dbReference>
<sequence>VKILVVNGPNLNNLGKRDESHYGSESFSDVIRAIEKFSKELGVETNFFQSNSEGELVSFIQKEASTSDGIVINAGALTHYGLSLKDSLIDAKIPLVEVHISNIHQREKYRRTSVVESVAIGQVAGFGTSGYLYAIELLIHYLENAI</sequence>
<dbReference type="NCBIfam" id="NF003805">
    <property type="entry name" value="PRK05395.1-2"/>
    <property type="match status" value="1"/>
</dbReference>
<organism evidence="3">
    <name type="scientific">marine metagenome</name>
    <dbReference type="NCBI Taxonomy" id="408172"/>
    <lineage>
        <taxon>unclassified sequences</taxon>
        <taxon>metagenomes</taxon>
        <taxon>ecological metagenomes</taxon>
    </lineage>
</organism>
<name>A0A383D208_9ZZZZ</name>
<dbReference type="PANTHER" id="PTHR21272:SF3">
    <property type="entry name" value="CATABOLIC 3-DEHYDROQUINASE"/>
    <property type="match status" value="1"/>
</dbReference>
<dbReference type="NCBIfam" id="NF003807">
    <property type="entry name" value="PRK05395.1-4"/>
    <property type="match status" value="1"/>
</dbReference>
<dbReference type="PROSITE" id="PS01029">
    <property type="entry name" value="DEHYDROQUINASE_II"/>
    <property type="match status" value="1"/>
</dbReference>
<accession>A0A383D208</accession>
<dbReference type="EMBL" id="UINC01213495">
    <property type="protein sequence ID" value="SVE38293.1"/>
    <property type="molecule type" value="Genomic_DNA"/>
</dbReference>
<feature type="non-terminal residue" evidence="3">
    <location>
        <position position="1"/>
    </location>
</feature>
<keyword evidence="2" id="KW-0456">Lyase</keyword>
<proteinExistence type="inferred from homology"/>
<dbReference type="HAMAP" id="MF_00169">
    <property type="entry name" value="AroQ"/>
    <property type="match status" value="1"/>
</dbReference>
<reference evidence="3" key="1">
    <citation type="submission" date="2018-05" db="EMBL/GenBank/DDBJ databases">
        <authorList>
            <person name="Lanie J.A."/>
            <person name="Ng W.-L."/>
            <person name="Kazmierczak K.M."/>
            <person name="Andrzejewski T.M."/>
            <person name="Davidsen T.M."/>
            <person name="Wayne K.J."/>
            <person name="Tettelin H."/>
            <person name="Glass J.I."/>
            <person name="Rusch D."/>
            <person name="Podicherti R."/>
            <person name="Tsui H.-C.T."/>
            <person name="Winkler M.E."/>
        </authorList>
    </citation>
    <scope>NUCLEOTIDE SEQUENCE</scope>
</reference>
<dbReference type="PANTHER" id="PTHR21272">
    <property type="entry name" value="CATABOLIC 3-DEHYDROQUINASE"/>
    <property type="match status" value="1"/>
</dbReference>
<evidence type="ECO:0000313" key="3">
    <source>
        <dbReference type="EMBL" id="SVE38293.1"/>
    </source>
</evidence>